<dbReference type="InterPro" id="IPR015867">
    <property type="entry name" value="N-reg_PII/ATP_PRibTrfase_C"/>
</dbReference>
<name>A0A6A5VZQ9_9PLEO</name>
<protein>
    <recommendedName>
        <fullName evidence="1">ATP phosphoribosyltransferase</fullName>
    </recommendedName>
</protein>
<organism evidence="2 3">
    <name type="scientific">Amniculicola lignicola CBS 123094</name>
    <dbReference type="NCBI Taxonomy" id="1392246"/>
    <lineage>
        <taxon>Eukaryota</taxon>
        <taxon>Fungi</taxon>
        <taxon>Dikarya</taxon>
        <taxon>Ascomycota</taxon>
        <taxon>Pezizomycotina</taxon>
        <taxon>Dothideomycetes</taxon>
        <taxon>Pleosporomycetidae</taxon>
        <taxon>Pleosporales</taxon>
        <taxon>Amniculicolaceae</taxon>
        <taxon>Amniculicola</taxon>
    </lineage>
</organism>
<dbReference type="EMBL" id="ML977661">
    <property type="protein sequence ID" value="KAF1994407.1"/>
    <property type="molecule type" value="Genomic_DNA"/>
</dbReference>
<proteinExistence type="predicted"/>
<keyword evidence="3" id="KW-1185">Reference proteome</keyword>
<evidence type="ECO:0000256" key="1">
    <source>
        <dbReference type="ARBA" id="ARBA00020998"/>
    </source>
</evidence>
<reference evidence="2" key="1">
    <citation type="journal article" date="2020" name="Stud. Mycol.">
        <title>101 Dothideomycetes genomes: a test case for predicting lifestyles and emergence of pathogens.</title>
        <authorList>
            <person name="Haridas S."/>
            <person name="Albert R."/>
            <person name="Binder M."/>
            <person name="Bloem J."/>
            <person name="Labutti K."/>
            <person name="Salamov A."/>
            <person name="Andreopoulos B."/>
            <person name="Baker S."/>
            <person name="Barry K."/>
            <person name="Bills G."/>
            <person name="Bluhm B."/>
            <person name="Cannon C."/>
            <person name="Castanera R."/>
            <person name="Culley D."/>
            <person name="Daum C."/>
            <person name="Ezra D."/>
            <person name="Gonzalez J."/>
            <person name="Henrissat B."/>
            <person name="Kuo A."/>
            <person name="Liang C."/>
            <person name="Lipzen A."/>
            <person name="Lutzoni F."/>
            <person name="Magnuson J."/>
            <person name="Mondo S."/>
            <person name="Nolan M."/>
            <person name="Ohm R."/>
            <person name="Pangilinan J."/>
            <person name="Park H.-J."/>
            <person name="Ramirez L."/>
            <person name="Alfaro M."/>
            <person name="Sun H."/>
            <person name="Tritt A."/>
            <person name="Yoshinaga Y."/>
            <person name="Zwiers L.-H."/>
            <person name="Turgeon B."/>
            <person name="Goodwin S."/>
            <person name="Spatafora J."/>
            <person name="Crous P."/>
            <person name="Grigoriev I."/>
        </authorList>
    </citation>
    <scope>NUCLEOTIDE SEQUENCE</scope>
    <source>
        <strain evidence="2">CBS 123094</strain>
    </source>
</reference>
<evidence type="ECO:0000313" key="2">
    <source>
        <dbReference type="EMBL" id="KAF1994407.1"/>
    </source>
</evidence>
<dbReference type="AlphaFoldDB" id="A0A6A5VZQ9"/>
<sequence length="50" mass="5692">TLGIGQFRPGDATNPHIRKVREVEEVEEYKVKIVCTREGIIKKAIEALKK</sequence>
<gene>
    <name evidence="2" type="ORF">P154DRAFT_447664</name>
</gene>
<dbReference type="Gene3D" id="3.30.70.120">
    <property type="match status" value="1"/>
</dbReference>
<dbReference type="PANTHER" id="PTHR41774">
    <property type="match status" value="1"/>
</dbReference>
<dbReference type="PANTHER" id="PTHR41774:SF1">
    <property type="entry name" value="NGG1P INTERACTING FACTOR NIF3"/>
    <property type="match status" value="1"/>
</dbReference>
<dbReference type="Proteomes" id="UP000799779">
    <property type="component" value="Unassembled WGS sequence"/>
</dbReference>
<accession>A0A6A5VZQ9</accession>
<feature type="non-terminal residue" evidence="2">
    <location>
        <position position="1"/>
    </location>
</feature>
<evidence type="ECO:0000313" key="3">
    <source>
        <dbReference type="Proteomes" id="UP000799779"/>
    </source>
</evidence>